<dbReference type="EMBL" id="CP007553">
    <property type="protein sequence ID" value="AHZ24271.1"/>
    <property type="molecule type" value="Genomic_DNA"/>
</dbReference>
<dbReference type="Proteomes" id="UP000027075">
    <property type="component" value="Plasmid HMPLAS2"/>
</dbReference>
<evidence type="ECO:0000313" key="12">
    <source>
        <dbReference type="Proteomes" id="UP000299011"/>
    </source>
</evidence>
<geneLocation type="plasmid" evidence="6 11">
    <name>HMPLAS2</name>
</geneLocation>
<dbReference type="CDD" id="cd14748">
    <property type="entry name" value="PBP2_UgpB"/>
    <property type="match status" value="1"/>
</dbReference>
<dbReference type="Proteomes" id="UP000299011">
    <property type="component" value="Plasmid pHME322"/>
</dbReference>
<evidence type="ECO:0000313" key="5">
    <source>
        <dbReference type="EMBL" id="AFK20855.1"/>
    </source>
</evidence>
<evidence type="ECO:0000313" key="10">
    <source>
        <dbReference type="Proteomes" id="UP000011603"/>
    </source>
</evidence>
<geneLocation type="plasmid" evidence="8 12">
    <name>pHME322</name>
</geneLocation>
<reference evidence="5 9" key="2">
    <citation type="journal article" date="2012" name="J. Bacteriol.">
        <title>Complete genome sequence of the metabolically versatile halophilic archaeon Haloferax mediterranei, a poly(3-hydroxybutyrate-co-3-hydroxyvalerate) producer.</title>
        <authorList>
            <person name="Han J."/>
            <person name="Zhang F."/>
            <person name="Hou J."/>
            <person name="Liu X."/>
            <person name="Li M."/>
            <person name="Liu H."/>
            <person name="Cai L."/>
            <person name="Zhang B."/>
            <person name="Chen Y."/>
            <person name="Zhou J."/>
            <person name="Hu S."/>
            <person name="Xiang H."/>
        </authorList>
    </citation>
    <scope>NUCLEOTIDE SEQUENCE [LARGE SCALE GENOMIC DNA]</scope>
    <source>
        <strain evidence="9">ATCC 33500 / DSM 1411 / JCM 8866 / NBRC 14739 / NCIMB 2177 / R-4</strain>
        <strain evidence="5">CGMCC 1.2087</strain>
        <plasmid evidence="9">pHM300</plasmid>
    </source>
</reference>
<dbReference type="GeneID" id="40158438"/>
<evidence type="ECO:0000256" key="4">
    <source>
        <dbReference type="SAM" id="MobiDB-lite"/>
    </source>
</evidence>
<dbReference type="Gene3D" id="3.40.190.10">
    <property type="entry name" value="Periplasmic binding protein-like II"/>
    <property type="match status" value="2"/>
</dbReference>
<organism evidence="5 9">
    <name type="scientific">Haloferax mediterranei (strain ATCC 33500 / DSM 1411 / JCM 8866 / NBRC 14739 / NCIMB 2177 / R-4)</name>
    <name type="common">Halobacterium mediterranei</name>
    <dbReference type="NCBI Taxonomy" id="523841"/>
    <lineage>
        <taxon>Archaea</taxon>
        <taxon>Methanobacteriati</taxon>
        <taxon>Methanobacteriota</taxon>
        <taxon>Stenosarchaea group</taxon>
        <taxon>Halobacteria</taxon>
        <taxon>Halobacteriales</taxon>
        <taxon>Haloferacaceae</taxon>
        <taxon>Haloferax</taxon>
    </lineage>
</organism>
<dbReference type="NCBIfam" id="TIGR01409">
    <property type="entry name" value="TAT_signal_seq"/>
    <property type="match status" value="1"/>
</dbReference>
<keyword evidence="2" id="KW-0813">Transport</keyword>
<evidence type="ECO:0000313" key="8">
    <source>
        <dbReference type="EMBL" id="QCQ77289.1"/>
    </source>
</evidence>
<reference evidence="5" key="1">
    <citation type="journal article" date="2012" name="Appl. Environ. Microbiol.">
        <title>Identification of the haloarchaeal phasin (PhaP) that functions in polyhydroxyalkanoate accumulation and granule formation in Haloferax mediterranei.</title>
        <authorList>
            <person name="Cai S."/>
            <person name="Cai L."/>
            <person name="Liu H."/>
            <person name="Liu X."/>
            <person name="Han J."/>
            <person name="Zhou J."/>
            <person name="Xiang H."/>
        </authorList>
    </citation>
    <scope>NUCLEOTIDE SEQUENCE</scope>
    <source>
        <strain evidence="5">CGMCC 1.2087</strain>
    </source>
</reference>
<dbReference type="InterPro" id="IPR006311">
    <property type="entry name" value="TAT_signal"/>
</dbReference>
<keyword evidence="5" id="KW-0614">Plasmid</keyword>
<dbReference type="Proteomes" id="UP000011603">
    <property type="component" value="Unassembled WGS sequence"/>
</dbReference>
<name>I3R9E5_HALMT</name>
<dbReference type="PROSITE" id="PS51318">
    <property type="entry name" value="TAT"/>
    <property type="match status" value="1"/>
</dbReference>
<geneLocation type="plasmid" evidence="5 9">
    <name>pHM300</name>
</geneLocation>
<dbReference type="HOGENOM" id="CLU_031285_3_1_2"/>
<dbReference type="PANTHER" id="PTHR43649">
    <property type="entry name" value="ARABINOSE-BINDING PROTEIN-RELATED"/>
    <property type="match status" value="1"/>
</dbReference>
<dbReference type="PATRIC" id="fig|523841.21.peg.223"/>
<dbReference type="InterPro" id="IPR019546">
    <property type="entry name" value="TAT_signal_bac_arc"/>
</dbReference>
<reference evidence="6 11" key="4">
    <citation type="submission" date="2014-04" db="EMBL/GenBank/DDBJ databases">
        <title>Transcriptional profiles of Haloferax mediterranei on the basis of nitrogen availability.</title>
        <authorList>
            <person name="Bautista V."/>
        </authorList>
    </citation>
    <scope>NUCLEOTIDE SEQUENCE [LARGE SCALE GENOMIC DNA]</scope>
    <source>
        <strain evidence="6">ATCC 33500</strain>
        <strain evidence="11">ATCC 33500 / DSM 1411 / JCM 8866 / NBRC 14739 / NCIMB 2177 / R-4</strain>
        <plasmid evidence="6">HMPLAS2</plasmid>
        <plasmid evidence="11">Plasmid HMPLAS2</plasmid>
    </source>
</reference>
<dbReference type="AlphaFoldDB" id="I3R9E5"/>
<keyword evidence="10" id="KW-1185">Reference proteome</keyword>
<reference evidence="8 12" key="6">
    <citation type="submission" date="2019-04" db="EMBL/GenBank/DDBJ databases">
        <title>Methylomes of two halophilic Archaea, Haloarcula marismortui and Haloferax mediterranei.</title>
        <authorList>
            <person name="DasSarma S."/>
            <person name="DasSarma P."/>
            <person name="DasSarma S."/>
            <person name="Fomenkov A."/>
            <person name="Vincze T."/>
            <person name="Anton B.P."/>
            <person name="Roberts R.J."/>
        </authorList>
    </citation>
    <scope>NUCLEOTIDE SEQUENCE [LARGE SCALE GENOMIC DNA]</scope>
    <source>
        <strain evidence="8">ATCC 33500</strain>
        <strain evidence="12">ATCC 33500 / DSM 1411 / JCM 8866 / NBRC 14739 / NCIMB 2177 / R-4</strain>
        <plasmid evidence="8 12">pHME322</plasmid>
    </source>
</reference>
<evidence type="ECO:0000256" key="3">
    <source>
        <dbReference type="ARBA" id="ARBA00022729"/>
    </source>
</evidence>
<evidence type="ECO:0000256" key="1">
    <source>
        <dbReference type="ARBA" id="ARBA00004196"/>
    </source>
</evidence>
<dbReference type="RefSeq" id="WP_004056426.1">
    <property type="nucleotide sequence ID" value="NC_017943.1"/>
</dbReference>
<feature type="region of interest" description="Disordered" evidence="4">
    <location>
        <begin position="25"/>
        <end position="58"/>
    </location>
</feature>
<dbReference type="KEGG" id="hme:HFX_5018"/>
<dbReference type="InterPro" id="IPR006059">
    <property type="entry name" value="SBP"/>
</dbReference>
<evidence type="ECO:0000313" key="11">
    <source>
        <dbReference type="Proteomes" id="UP000027075"/>
    </source>
</evidence>
<dbReference type="EMBL" id="AOLO01000001">
    <property type="protein sequence ID" value="EMA05354.1"/>
    <property type="molecule type" value="Genomic_DNA"/>
</dbReference>
<dbReference type="PROSITE" id="PS51257">
    <property type="entry name" value="PROKAR_LIPOPROTEIN"/>
    <property type="match status" value="1"/>
</dbReference>
<evidence type="ECO:0000256" key="2">
    <source>
        <dbReference type="ARBA" id="ARBA00022448"/>
    </source>
</evidence>
<dbReference type="Proteomes" id="UP000006469">
    <property type="component" value="Plasmid pHM300"/>
</dbReference>
<sequence length="472" mass="51434">MNKRNTRRTFIKTVGVAGVAGLAGCSQGGQNQTQTDDTAGASNGEDGSAGTTTGASRSETTTIKFWHAMGGDIGKLIDSLASEFEQQADGINVEATQKGSYRETLNATTSAVQAGNPPAISQIFEIGTQLAIDSGVFAPVEDIIPEDKVNFDNYLDSVLNYYRIDGKLHSMPFNSSNAIFYYNKNAFEEAGLDPETPPTTYQGVMDASMELTDAGVVDKGATWPNHSWFVEQWFAEQDQPLVNNNNGRDGRATKAYFESEASKNIFNWWTDLYDKGQYLNPGIEAWSEAQQAFLTKKTGMLGYSTSSIAPMAEGAKKNGFELGTMRLPTPGGKRQGVVIGGASLWAPKSISDEKKGAAGEFLAWLTKPEQQKRWHTNTGYFPVRKEAISQLEDEGFYEENPNFRTAIDQLRETKDSAATRGALMGTFTKVRTAVEEGYVSMIQDSNKSVDDGLDSIDSKVEDALAGYNKKVN</sequence>
<dbReference type="EMBL" id="CP039141">
    <property type="protein sequence ID" value="QCQ77289.1"/>
    <property type="molecule type" value="Genomic_DNA"/>
</dbReference>
<feature type="compositionally biased region" description="Low complexity" evidence="4">
    <location>
        <begin position="48"/>
        <end position="58"/>
    </location>
</feature>
<feature type="compositionally biased region" description="Low complexity" evidence="4">
    <location>
        <begin position="25"/>
        <end position="41"/>
    </location>
</feature>
<protein>
    <submittedName>
        <fullName evidence="6 8">ABC transporter substrate-binding protein</fullName>
    </submittedName>
    <submittedName>
        <fullName evidence="5">Glycerol-3-phosphate ABC transporter periplasmic substrate-binding protein</fullName>
    </submittedName>
</protein>
<accession>I3R9E5</accession>
<dbReference type="OrthoDB" id="30637at2157"/>
<dbReference type="EMBL" id="CP001870">
    <property type="protein sequence ID" value="AFK20855.1"/>
    <property type="molecule type" value="Genomic_DNA"/>
</dbReference>
<reference evidence="5" key="5">
    <citation type="submission" date="2014-05" db="EMBL/GenBank/DDBJ databases">
        <authorList>
            <person name="Wang L."/>
            <person name="Yang H."/>
            <person name="Xiang H."/>
        </authorList>
    </citation>
    <scope>NUCLEOTIDE SEQUENCE</scope>
    <source>
        <strain evidence="5">CGMCC 1.2087</strain>
        <plasmid evidence="5">pHM300</plasmid>
    </source>
</reference>
<evidence type="ECO:0000313" key="9">
    <source>
        <dbReference type="Proteomes" id="UP000006469"/>
    </source>
</evidence>
<evidence type="ECO:0000313" key="7">
    <source>
        <dbReference type="EMBL" id="EMA05354.1"/>
    </source>
</evidence>
<evidence type="ECO:0000313" key="6">
    <source>
        <dbReference type="EMBL" id="AHZ24271.1"/>
    </source>
</evidence>
<reference evidence="7 10" key="3">
    <citation type="journal article" date="2014" name="PLoS Genet.">
        <title>Phylogenetically driven sequencing of extremely halophilic archaea reveals strategies for static and dynamic osmo-response.</title>
        <authorList>
            <person name="Becker E.A."/>
            <person name="Seitzer P.M."/>
            <person name="Tritt A."/>
            <person name="Larsen D."/>
            <person name="Krusor M."/>
            <person name="Yao A.I."/>
            <person name="Wu D."/>
            <person name="Madern D."/>
            <person name="Eisen J.A."/>
            <person name="Darling A.E."/>
            <person name="Facciotti M.T."/>
        </authorList>
    </citation>
    <scope>NUCLEOTIDE SEQUENCE [LARGE SCALE GENOMIC DNA]</scope>
    <source>
        <strain evidence="7">ATCC 33500</strain>
        <strain evidence="10">ATCC 33500 / DSM 1411 / JCM 8866 / NBRC 14739 / NCIMB 2177 / R-4</strain>
    </source>
</reference>
<keyword evidence="3" id="KW-0732">Signal</keyword>
<dbReference type="Pfam" id="PF13416">
    <property type="entry name" value="SBP_bac_8"/>
    <property type="match status" value="1"/>
</dbReference>
<gene>
    <name evidence="5" type="primary">ugpB</name>
    <name evidence="5" type="ordered locus">HFX_5018</name>
    <name evidence="6" type="ORF">BM92_18905</name>
    <name evidence="7" type="ORF">C439_01105</name>
    <name evidence="8" type="ORF">E6P09_18435</name>
</gene>
<dbReference type="SUPFAM" id="SSF53850">
    <property type="entry name" value="Periplasmic binding protein-like II"/>
    <property type="match status" value="1"/>
</dbReference>
<dbReference type="InterPro" id="IPR050490">
    <property type="entry name" value="Bact_solute-bd_prot1"/>
</dbReference>
<proteinExistence type="predicted"/>
<dbReference type="PANTHER" id="PTHR43649:SF31">
    <property type="entry name" value="SN-GLYCEROL-3-PHOSPHATE-BINDING PERIPLASMIC PROTEIN UGPB"/>
    <property type="match status" value="1"/>
</dbReference>
<comment type="subcellular location">
    <subcellularLocation>
        <location evidence="1">Cell envelope</location>
    </subcellularLocation>
</comment>